<dbReference type="Proteomes" id="UP000887574">
    <property type="component" value="Unplaced"/>
</dbReference>
<protein>
    <submittedName>
        <fullName evidence="2">Uncharacterized protein</fullName>
    </submittedName>
</protein>
<proteinExistence type="predicted"/>
<reference evidence="2" key="1">
    <citation type="submission" date="2022-11" db="UniProtKB">
        <authorList>
            <consortium name="WormBaseParasite"/>
        </authorList>
    </citation>
    <scope>IDENTIFICATION</scope>
</reference>
<sequence length="315" mass="36156">MSADDSVAQFIRRVHCSMDRLGQIWDRVGMDQKTRDCKTQTAYIHFCTLLDDIVKAEEDMASGVASNIGAHRLAVADLRSFLGMTHFNDEIYASGSISLLNALDKELSILSELKDKAVALDIDSPVCNDISLKIMPEVDLEELENRRKELSNQVKQRVNTAVNLQTICRKMYKPMLKSVTFSAEQENLLNTDFTGPLAIISDKVLQELKELHKYLETEYTSWLDQISIQYAKLMVQLKEFSTKCICLNQYSQVLSDRFDIEHQSEEDLAKLAAEVDRLKKRYHKGQPVFDDLSRWLVLWQEKLELDDHACNSQNK</sequence>
<dbReference type="AlphaFoldDB" id="A0A915EN37"/>
<keyword evidence="1" id="KW-1185">Reference proteome</keyword>
<evidence type="ECO:0000313" key="1">
    <source>
        <dbReference type="Proteomes" id="UP000887574"/>
    </source>
</evidence>
<organism evidence="1 2">
    <name type="scientific">Ditylenchus dipsaci</name>
    <dbReference type="NCBI Taxonomy" id="166011"/>
    <lineage>
        <taxon>Eukaryota</taxon>
        <taxon>Metazoa</taxon>
        <taxon>Ecdysozoa</taxon>
        <taxon>Nematoda</taxon>
        <taxon>Chromadorea</taxon>
        <taxon>Rhabditida</taxon>
        <taxon>Tylenchina</taxon>
        <taxon>Tylenchomorpha</taxon>
        <taxon>Sphaerularioidea</taxon>
        <taxon>Anguinidae</taxon>
        <taxon>Anguininae</taxon>
        <taxon>Ditylenchus</taxon>
    </lineage>
</organism>
<evidence type="ECO:0000313" key="2">
    <source>
        <dbReference type="WBParaSite" id="jg7103"/>
    </source>
</evidence>
<accession>A0A915EN37</accession>
<dbReference type="WBParaSite" id="jg7103">
    <property type="protein sequence ID" value="jg7103"/>
    <property type="gene ID" value="jg7103"/>
</dbReference>
<name>A0A915EN37_9BILA</name>